<dbReference type="InterPro" id="IPR027417">
    <property type="entry name" value="P-loop_NTPase"/>
</dbReference>
<evidence type="ECO:0000313" key="2">
    <source>
        <dbReference type="Proteomes" id="UP000579136"/>
    </source>
</evidence>
<protein>
    <submittedName>
        <fullName evidence="1">Uncharacterized protein</fullName>
    </submittedName>
</protein>
<dbReference type="Proteomes" id="UP000579136">
    <property type="component" value="Unassembled WGS sequence"/>
</dbReference>
<comment type="caution">
    <text evidence="1">The sequence shown here is derived from an EMBL/GenBank/DDBJ whole genome shotgun (WGS) entry which is preliminary data.</text>
</comment>
<gene>
    <name evidence="1" type="ORF">HNQ45_000046</name>
</gene>
<dbReference type="RefSeq" id="WP_183672624.1">
    <property type="nucleotide sequence ID" value="NZ_CBCRYX010000003.1"/>
</dbReference>
<keyword evidence="2" id="KW-1185">Reference proteome</keyword>
<dbReference type="Gene3D" id="3.40.50.300">
    <property type="entry name" value="P-loop containing nucleotide triphosphate hydrolases"/>
    <property type="match status" value="1"/>
</dbReference>
<accession>A0A9Q2CXR3</accession>
<evidence type="ECO:0000313" key="1">
    <source>
        <dbReference type="EMBL" id="MBB5175188.1"/>
    </source>
</evidence>
<sequence>MTDGNGLIVNDLKQIFELTQYKFLLGMDQSTLAKLEDVLVDTIKESEYELIPNLERGQAILSISGDSIVFNVMPTQERLDRFESGL</sequence>
<name>A0A9Q2CXR3_9STAP</name>
<reference evidence="1 2" key="1">
    <citation type="submission" date="2020-08" db="EMBL/GenBank/DDBJ databases">
        <title>Genomic Encyclopedia of Type Strains, Phase IV (KMG-IV): sequencing the most valuable type-strain genomes for metagenomic binning, comparative biology and taxonomic classification.</title>
        <authorList>
            <person name="Goeker M."/>
        </authorList>
    </citation>
    <scope>NUCLEOTIDE SEQUENCE [LARGE SCALE GENOMIC DNA]</scope>
    <source>
        <strain evidence="1 2">DSM 19163</strain>
    </source>
</reference>
<dbReference type="AlphaFoldDB" id="A0A9Q2CXR3"/>
<organism evidence="1 2">
    <name type="scientific">Nosocomiicoccus ampullae</name>
    <dbReference type="NCBI Taxonomy" id="489910"/>
    <lineage>
        <taxon>Bacteria</taxon>
        <taxon>Bacillati</taxon>
        <taxon>Bacillota</taxon>
        <taxon>Bacilli</taxon>
        <taxon>Bacillales</taxon>
        <taxon>Staphylococcaceae</taxon>
        <taxon>Nosocomiicoccus</taxon>
    </lineage>
</organism>
<dbReference type="EMBL" id="JACHHF010000001">
    <property type="protein sequence ID" value="MBB5175188.1"/>
    <property type="molecule type" value="Genomic_DNA"/>
</dbReference>
<proteinExistence type="predicted"/>